<name>A0ABP7CM04_9ACTN</name>
<sequence>MTLPSIWRSKGPSNDIQHSTSPLSSRLSRRSLLGGLAATTVAVGLAGCGLNSAGQSGTGGAGTSGPTGTGGEVFTKQQIDPLLADIVKKTPKKLPITRLAEGLIPPTNRWFSGLAFGDEALPVFPIPLSFGLTDAGFAFGLPTMTTSEKAILGGYKPEMDMAFGAKKARVSGYDTLTVTLDHLDASDAVIGKTTIVQGSPYVRFTAETATEITAPLPNTASGDFWTTLAGETTYGLVVTDGEVADKKISLKKGGSAVWFVVPTDGSVDKLAELAANPVTGSSVSYSLDGDVVTTTLTYEAEGGTVFAIRPHQAKGLDSGIATDLGTFPSIYGTLKVASGNELTYTVPLSEPTSALDVSKLSGKEKSELGEQVAKDIAATKEWPADTYFGGKKLYRAAMLFQLAQQLELTEPATTMGDALTEQLTKWTEPKGADTRSEFCFVYDEQAMGIVGLTPSFGSDEFNDHHFHYGYFLYAAGVLTQDNPELAKKLQPVMDLVAADIGSNAGNGAFPDRRVFDVYAGHSWASGTSPFADGNNQESSSEAITAWTGLAKWAKSSGNDALEAEAIWMLSTEAQAGLDYWTNFDNNEPIYSGYGHKIVTLNWGGKRDYATWFSPEPAAMLGILVIPMSPGSTYLGGDPERITANVEEATSGKFDQKFGDYLLMYAALAGDDQRKTALDKARTLADEWIDDGNSRAYLLAWLMTVTS</sequence>
<gene>
    <name evidence="11" type="ORF">GCM10022204_03340</name>
</gene>
<evidence type="ECO:0000256" key="7">
    <source>
        <dbReference type="ARBA" id="ARBA00023316"/>
    </source>
</evidence>
<evidence type="ECO:0000313" key="11">
    <source>
        <dbReference type="EMBL" id="GAA3691477.1"/>
    </source>
</evidence>
<evidence type="ECO:0000259" key="10">
    <source>
        <dbReference type="Pfam" id="PF17652"/>
    </source>
</evidence>
<evidence type="ECO:0000313" key="12">
    <source>
        <dbReference type="Proteomes" id="UP001500051"/>
    </source>
</evidence>
<evidence type="ECO:0000256" key="8">
    <source>
        <dbReference type="ARBA" id="ARBA00023326"/>
    </source>
</evidence>
<keyword evidence="5" id="KW-0119">Carbohydrate metabolism</keyword>
<keyword evidence="4" id="KW-0378">Hydrolase</keyword>
<feature type="region of interest" description="Disordered" evidence="9">
    <location>
        <begin position="1"/>
        <end position="24"/>
    </location>
</feature>
<dbReference type="InterPro" id="IPR040720">
    <property type="entry name" value="GH81_C"/>
</dbReference>
<comment type="caution">
    <text evidence="11">The sequence shown here is derived from an EMBL/GenBank/DDBJ whole genome shotgun (WGS) entry which is preliminary data.</text>
</comment>
<dbReference type="Gene3D" id="2.70.98.30">
    <property type="entry name" value="Golgi alpha-mannosidase II, domain 4"/>
    <property type="match status" value="1"/>
</dbReference>
<evidence type="ECO:0000256" key="2">
    <source>
        <dbReference type="ARBA" id="ARBA00010730"/>
    </source>
</evidence>
<dbReference type="EC" id="3.2.1.39" evidence="3"/>
<evidence type="ECO:0000256" key="5">
    <source>
        <dbReference type="ARBA" id="ARBA00023277"/>
    </source>
</evidence>
<keyword evidence="8" id="KW-0624">Polysaccharide degradation</keyword>
<feature type="domain" description="Glycosyl hydrolase family 81 C-terminal" evidence="10">
    <location>
        <begin position="369"/>
        <end position="698"/>
    </location>
</feature>
<dbReference type="Pfam" id="PF17652">
    <property type="entry name" value="Glyco_hydro81C"/>
    <property type="match status" value="1"/>
</dbReference>
<evidence type="ECO:0000256" key="9">
    <source>
        <dbReference type="SAM" id="MobiDB-lite"/>
    </source>
</evidence>
<evidence type="ECO:0000256" key="3">
    <source>
        <dbReference type="ARBA" id="ARBA00012780"/>
    </source>
</evidence>
<evidence type="ECO:0000256" key="4">
    <source>
        <dbReference type="ARBA" id="ARBA00022801"/>
    </source>
</evidence>
<accession>A0ABP7CM04</accession>
<comment type="similarity">
    <text evidence="2">Belongs to the glycosyl hydrolase 81 family.</text>
</comment>
<dbReference type="InterPro" id="IPR005200">
    <property type="entry name" value="Endo-beta-glucanase"/>
</dbReference>
<organism evidence="11 12">
    <name type="scientific">Microlunatus aurantiacus</name>
    <dbReference type="NCBI Taxonomy" id="446786"/>
    <lineage>
        <taxon>Bacteria</taxon>
        <taxon>Bacillati</taxon>
        <taxon>Actinomycetota</taxon>
        <taxon>Actinomycetes</taxon>
        <taxon>Propionibacteriales</taxon>
        <taxon>Propionibacteriaceae</taxon>
        <taxon>Microlunatus</taxon>
    </lineage>
</organism>
<dbReference type="PANTHER" id="PTHR31983:SF0">
    <property type="entry name" value="GLUCAN ENDO-1,3-BETA-D-GLUCOSIDASE 2"/>
    <property type="match status" value="1"/>
</dbReference>
<protein>
    <recommendedName>
        <fullName evidence="3">glucan endo-1,3-beta-D-glucosidase</fullName>
        <ecNumber evidence="3">3.2.1.39</ecNumber>
    </recommendedName>
</protein>
<dbReference type="PROSITE" id="PS52008">
    <property type="entry name" value="GH81"/>
    <property type="match status" value="1"/>
</dbReference>
<dbReference type="Proteomes" id="UP001500051">
    <property type="component" value="Unassembled WGS sequence"/>
</dbReference>
<comment type="catalytic activity">
    <reaction evidence="1">
        <text>Hydrolysis of (1-&gt;3)-beta-D-glucosidic linkages in (1-&gt;3)-beta-D-glucans.</text>
        <dbReference type="EC" id="3.2.1.39"/>
    </reaction>
</comment>
<reference evidence="12" key="1">
    <citation type="journal article" date="2019" name="Int. J. Syst. Evol. Microbiol.">
        <title>The Global Catalogue of Microorganisms (GCM) 10K type strain sequencing project: providing services to taxonomists for standard genome sequencing and annotation.</title>
        <authorList>
            <consortium name="The Broad Institute Genomics Platform"/>
            <consortium name="The Broad Institute Genome Sequencing Center for Infectious Disease"/>
            <person name="Wu L."/>
            <person name="Ma J."/>
        </authorList>
    </citation>
    <scope>NUCLEOTIDE SEQUENCE [LARGE SCALE GENOMIC DNA]</scope>
    <source>
        <strain evidence="12">JCM 16548</strain>
    </source>
</reference>
<keyword evidence="7" id="KW-0961">Cell wall biogenesis/degradation</keyword>
<evidence type="ECO:0000256" key="6">
    <source>
        <dbReference type="ARBA" id="ARBA00023295"/>
    </source>
</evidence>
<dbReference type="PROSITE" id="PS51318">
    <property type="entry name" value="TAT"/>
    <property type="match status" value="1"/>
</dbReference>
<evidence type="ECO:0000256" key="1">
    <source>
        <dbReference type="ARBA" id="ARBA00000382"/>
    </source>
</evidence>
<dbReference type="RefSeq" id="WP_344810525.1">
    <property type="nucleotide sequence ID" value="NZ_BAAAYX010000002.1"/>
</dbReference>
<dbReference type="EMBL" id="BAAAYX010000002">
    <property type="protein sequence ID" value="GAA3691477.1"/>
    <property type="molecule type" value="Genomic_DNA"/>
</dbReference>
<keyword evidence="12" id="KW-1185">Reference proteome</keyword>
<dbReference type="PANTHER" id="PTHR31983">
    <property type="entry name" value="ENDO-1,3(4)-BETA-GLUCANASE 1"/>
    <property type="match status" value="1"/>
</dbReference>
<keyword evidence="6" id="KW-0326">Glycosidase</keyword>
<proteinExistence type="inferred from homology"/>
<feature type="compositionally biased region" description="Polar residues" evidence="9">
    <location>
        <begin position="11"/>
        <end position="20"/>
    </location>
</feature>
<dbReference type="InterPro" id="IPR006311">
    <property type="entry name" value="TAT_signal"/>
</dbReference>